<name>A0A2U1V922_9PROT</name>
<dbReference type="Gene3D" id="3.90.180.10">
    <property type="entry name" value="Medium-chain alcohol dehydrogenases, catalytic domain"/>
    <property type="match status" value="1"/>
</dbReference>
<comment type="cofactor">
    <cofactor evidence="1">
        <name>Zn(2+)</name>
        <dbReference type="ChEBI" id="CHEBI:29105"/>
    </cofactor>
</comment>
<sequence length="343" mass="36236">MRARAFWATAPGQGEIRAETLPPRGPEEALLRALASGVSRGTERLVLHGRVPESQWQAMRAPLQEGEFPFPVKYGYAAVAVVEEGPAALRGRRVFCLHPHQDRFLAPAGMCSPVPDAVPDHRAVLAANMETALNIVWDAAPIPGERVLVIGAGVVGLLCAWLIGRFPGTCVTVQDTDPARRVVAEALGARFALPEQAPPEQELILHASASPEGLRAALTLAAMEARIVEASWYGDRSVSLPLGEAFHARRLTLRSSQVGSVSPAMRGRRSHAERMALALSLLADPVLDALVGPRVPFEALPACMAALLAPPPPGHPAPLCPVITYGAAAPAAPEQGLTRACSA</sequence>
<dbReference type="InterPro" id="IPR011032">
    <property type="entry name" value="GroES-like_sf"/>
</dbReference>
<comment type="caution">
    <text evidence="6">The sequence shown here is derived from an EMBL/GenBank/DDBJ whole genome shotgun (WGS) entry which is preliminary data.</text>
</comment>
<proteinExistence type="inferred from homology"/>
<comment type="similarity">
    <text evidence="2">Belongs to the zinc-containing alcohol dehydrogenase family.</text>
</comment>
<evidence type="ECO:0000313" key="6">
    <source>
        <dbReference type="EMBL" id="PWC30411.1"/>
    </source>
</evidence>
<dbReference type="GO" id="GO:0016491">
    <property type="term" value="F:oxidoreductase activity"/>
    <property type="evidence" value="ECO:0007669"/>
    <property type="project" value="UniProtKB-KW"/>
</dbReference>
<evidence type="ECO:0000256" key="4">
    <source>
        <dbReference type="ARBA" id="ARBA00022833"/>
    </source>
</evidence>
<dbReference type="RefSeq" id="WP_109514984.1">
    <property type="nucleotide sequence ID" value="NZ_PDOA01000001.1"/>
</dbReference>
<dbReference type="AlphaFoldDB" id="A0A2U1V922"/>
<dbReference type="SUPFAM" id="SSF50129">
    <property type="entry name" value="GroES-like"/>
    <property type="match status" value="1"/>
</dbReference>
<gene>
    <name evidence="6" type="ORF">CR165_00380</name>
</gene>
<dbReference type="CDD" id="cd08255">
    <property type="entry name" value="2-desacetyl-2-hydroxyethyl_bacteriochlorophyllide_like"/>
    <property type="match status" value="1"/>
</dbReference>
<keyword evidence="5" id="KW-0560">Oxidoreductase</keyword>
<reference evidence="7" key="1">
    <citation type="submission" date="2017-10" db="EMBL/GenBank/DDBJ databases">
        <authorList>
            <person name="Toshchakov S.V."/>
            <person name="Goeva M.A."/>
        </authorList>
    </citation>
    <scope>NUCLEOTIDE SEQUENCE [LARGE SCALE GENOMIC DNA]</scope>
    <source>
        <strain evidence="7">JR1/69-1-13</strain>
    </source>
</reference>
<dbReference type="GO" id="GO:0046872">
    <property type="term" value="F:metal ion binding"/>
    <property type="evidence" value="ECO:0007669"/>
    <property type="project" value="UniProtKB-KW"/>
</dbReference>
<evidence type="ECO:0000256" key="3">
    <source>
        <dbReference type="ARBA" id="ARBA00022723"/>
    </source>
</evidence>
<dbReference type="SUPFAM" id="SSF51735">
    <property type="entry name" value="NAD(P)-binding Rossmann-fold domains"/>
    <property type="match status" value="1"/>
</dbReference>
<dbReference type="InterPro" id="IPR036291">
    <property type="entry name" value="NAD(P)-bd_dom_sf"/>
</dbReference>
<evidence type="ECO:0000256" key="1">
    <source>
        <dbReference type="ARBA" id="ARBA00001947"/>
    </source>
</evidence>
<dbReference type="Proteomes" id="UP000245048">
    <property type="component" value="Unassembled WGS sequence"/>
</dbReference>
<accession>A0A2U1V922</accession>
<evidence type="ECO:0000256" key="5">
    <source>
        <dbReference type="ARBA" id="ARBA00023002"/>
    </source>
</evidence>
<evidence type="ECO:0000256" key="2">
    <source>
        <dbReference type="ARBA" id="ARBA00008072"/>
    </source>
</evidence>
<keyword evidence="4" id="KW-0862">Zinc</keyword>
<dbReference type="PANTHER" id="PTHR43350">
    <property type="entry name" value="NAD-DEPENDENT ALCOHOL DEHYDROGENASE"/>
    <property type="match status" value="1"/>
</dbReference>
<dbReference type="Gene3D" id="3.40.50.720">
    <property type="entry name" value="NAD(P)-binding Rossmann-like Domain"/>
    <property type="match status" value="1"/>
</dbReference>
<dbReference type="PANTHER" id="PTHR43350:SF19">
    <property type="entry name" value="D-GULOSIDE 3-DEHYDROGENASE"/>
    <property type="match status" value="1"/>
</dbReference>
<dbReference type="OrthoDB" id="9781588at2"/>
<keyword evidence="7" id="KW-1185">Reference proteome</keyword>
<protein>
    <submittedName>
        <fullName evidence="6">Dehydrogenase</fullName>
    </submittedName>
</protein>
<organism evidence="6 7">
    <name type="scientific">Teichococcus aestuarii</name>
    <dbReference type="NCBI Taxonomy" id="568898"/>
    <lineage>
        <taxon>Bacteria</taxon>
        <taxon>Pseudomonadati</taxon>
        <taxon>Pseudomonadota</taxon>
        <taxon>Alphaproteobacteria</taxon>
        <taxon>Acetobacterales</taxon>
        <taxon>Roseomonadaceae</taxon>
        <taxon>Roseomonas</taxon>
    </lineage>
</organism>
<evidence type="ECO:0000313" key="7">
    <source>
        <dbReference type="Proteomes" id="UP000245048"/>
    </source>
</evidence>
<keyword evidence="3" id="KW-0479">Metal-binding</keyword>
<dbReference type="EMBL" id="PDOA01000001">
    <property type="protein sequence ID" value="PWC30411.1"/>
    <property type="molecule type" value="Genomic_DNA"/>
</dbReference>